<evidence type="ECO:0000313" key="9">
    <source>
        <dbReference type="Proteomes" id="UP001390339"/>
    </source>
</evidence>
<feature type="compositionally biased region" description="Low complexity" evidence="6">
    <location>
        <begin position="244"/>
        <end position="262"/>
    </location>
</feature>
<sequence length="462" mass="49530">METVTPRCRTRLRRACDGCSVAKVKCDRKDLAACDRCQLNEIECTFSVSRRYGKQSWSKRVASQWGVESHPQHQQHDRRAQAGGSGVGRGGSDVYLFSPLDVGDVVFDGAPFWGEDGFNATYGDMAIDMDMASTEHTALPRHLRIKEGLPFGDESTTTATSSLASVSSTASASASMSLPPSHAAPSAPDAARRSSLPHDCEAQALAILQSLQHSPAAIPREHLGPGSKGVAVGYKSSVWPQPPDAGATAPSPSPTTTGTGTDVLPSPDEVLLVNKAALQRFAQLADCPCAVTPHLALLYLALLAKMLFWYREAATGDCVDRLRPTQIRMGMLDLDDEDQASMLRVIILRELRKVEALVERLANLSTAAANEAEGPEEDTDAGLDLDAYVGVEMPGPGDGKGHDEQGCPHTGGGPHQPIPRGPKATTAGDDDKQRQGWGWLALGIANIRDELQDIIRQVERER</sequence>
<evidence type="ECO:0000313" key="8">
    <source>
        <dbReference type="EMBL" id="KAK8867286.1"/>
    </source>
</evidence>
<organism evidence="8 9">
    <name type="scientific">Apiospora arundinis</name>
    <dbReference type="NCBI Taxonomy" id="335852"/>
    <lineage>
        <taxon>Eukaryota</taxon>
        <taxon>Fungi</taxon>
        <taxon>Dikarya</taxon>
        <taxon>Ascomycota</taxon>
        <taxon>Pezizomycotina</taxon>
        <taxon>Sordariomycetes</taxon>
        <taxon>Xylariomycetidae</taxon>
        <taxon>Amphisphaeriales</taxon>
        <taxon>Apiosporaceae</taxon>
        <taxon>Apiospora</taxon>
    </lineage>
</organism>
<feature type="region of interest" description="Disordered" evidence="6">
    <location>
        <begin position="234"/>
        <end position="263"/>
    </location>
</feature>
<gene>
    <name evidence="8" type="ORF">PGQ11_005864</name>
</gene>
<feature type="region of interest" description="Disordered" evidence="6">
    <location>
        <begin position="173"/>
        <end position="196"/>
    </location>
</feature>
<evidence type="ECO:0000256" key="1">
    <source>
        <dbReference type="ARBA" id="ARBA00022723"/>
    </source>
</evidence>
<dbReference type="Gene3D" id="4.10.240.10">
    <property type="entry name" value="Zn(2)-C6 fungal-type DNA-binding domain"/>
    <property type="match status" value="1"/>
</dbReference>
<protein>
    <submittedName>
        <fullName evidence="8">Fusarubin cluster-transcription factor</fullName>
    </submittedName>
</protein>
<feature type="compositionally biased region" description="Low complexity" evidence="6">
    <location>
        <begin position="173"/>
        <end position="189"/>
    </location>
</feature>
<keyword evidence="5" id="KW-0539">Nucleus</keyword>
<keyword evidence="4" id="KW-0804">Transcription</keyword>
<evidence type="ECO:0000256" key="5">
    <source>
        <dbReference type="ARBA" id="ARBA00023242"/>
    </source>
</evidence>
<evidence type="ECO:0000256" key="3">
    <source>
        <dbReference type="ARBA" id="ARBA00023125"/>
    </source>
</evidence>
<name>A0ABR2IRT2_9PEZI</name>
<dbReference type="Pfam" id="PF08493">
    <property type="entry name" value="AflR"/>
    <property type="match status" value="1"/>
</dbReference>
<dbReference type="EMBL" id="JAPCWZ010000004">
    <property type="protein sequence ID" value="KAK8867286.1"/>
    <property type="molecule type" value="Genomic_DNA"/>
</dbReference>
<evidence type="ECO:0000256" key="2">
    <source>
        <dbReference type="ARBA" id="ARBA00023015"/>
    </source>
</evidence>
<dbReference type="Pfam" id="PF00172">
    <property type="entry name" value="Zn_clus"/>
    <property type="match status" value="1"/>
</dbReference>
<dbReference type="PANTHER" id="PTHR31668">
    <property type="entry name" value="GLUCOSE TRANSPORT TRANSCRIPTION REGULATOR RGT1-RELATED-RELATED"/>
    <property type="match status" value="1"/>
</dbReference>
<feature type="region of interest" description="Disordered" evidence="6">
    <location>
        <begin position="63"/>
        <end position="87"/>
    </location>
</feature>
<proteinExistence type="predicted"/>
<comment type="caution">
    <text evidence="8">The sequence shown here is derived from an EMBL/GenBank/DDBJ whole genome shotgun (WGS) entry which is preliminary data.</text>
</comment>
<reference evidence="8 9" key="1">
    <citation type="journal article" date="2024" name="IMA Fungus">
        <title>Apiospora arundinis, a panoply of carbohydrate-active enzymes and secondary metabolites.</title>
        <authorList>
            <person name="Sorensen T."/>
            <person name="Petersen C."/>
            <person name="Muurmann A.T."/>
            <person name="Christiansen J.V."/>
            <person name="Brundto M.L."/>
            <person name="Overgaard C.K."/>
            <person name="Boysen A.T."/>
            <person name="Wollenberg R.D."/>
            <person name="Larsen T.O."/>
            <person name="Sorensen J.L."/>
            <person name="Nielsen K.L."/>
            <person name="Sondergaard T.E."/>
        </authorList>
    </citation>
    <scope>NUCLEOTIDE SEQUENCE [LARGE SCALE GENOMIC DNA]</scope>
    <source>
        <strain evidence="8 9">AAU 773</strain>
    </source>
</reference>
<dbReference type="CDD" id="cd00067">
    <property type="entry name" value="GAL4"/>
    <property type="match status" value="1"/>
</dbReference>
<dbReference type="InterPro" id="IPR013700">
    <property type="entry name" value="AflR"/>
</dbReference>
<feature type="domain" description="Zn(2)-C6 fungal-type" evidence="7">
    <location>
        <begin position="15"/>
        <end position="46"/>
    </location>
</feature>
<dbReference type="PROSITE" id="PS00463">
    <property type="entry name" value="ZN2_CY6_FUNGAL_1"/>
    <property type="match status" value="1"/>
</dbReference>
<dbReference type="PROSITE" id="PS50048">
    <property type="entry name" value="ZN2_CY6_FUNGAL_2"/>
    <property type="match status" value="1"/>
</dbReference>
<dbReference type="SUPFAM" id="SSF57701">
    <property type="entry name" value="Zn2/Cys6 DNA-binding domain"/>
    <property type="match status" value="1"/>
</dbReference>
<dbReference type="InterPro" id="IPR036864">
    <property type="entry name" value="Zn2-C6_fun-type_DNA-bd_sf"/>
</dbReference>
<keyword evidence="9" id="KW-1185">Reference proteome</keyword>
<keyword evidence="2" id="KW-0805">Transcription regulation</keyword>
<dbReference type="SMART" id="SM00066">
    <property type="entry name" value="GAL4"/>
    <property type="match status" value="1"/>
</dbReference>
<dbReference type="InterPro" id="IPR050797">
    <property type="entry name" value="Carb_Metab_Trans_Reg"/>
</dbReference>
<keyword evidence="3" id="KW-0238">DNA-binding</keyword>
<evidence type="ECO:0000256" key="6">
    <source>
        <dbReference type="SAM" id="MobiDB-lite"/>
    </source>
</evidence>
<feature type="compositionally biased region" description="Basic and acidic residues" evidence="6">
    <location>
        <begin position="70"/>
        <end position="80"/>
    </location>
</feature>
<accession>A0ABR2IRT2</accession>
<keyword evidence="1" id="KW-0479">Metal-binding</keyword>
<evidence type="ECO:0000256" key="4">
    <source>
        <dbReference type="ARBA" id="ARBA00023163"/>
    </source>
</evidence>
<evidence type="ECO:0000259" key="7">
    <source>
        <dbReference type="PROSITE" id="PS50048"/>
    </source>
</evidence>
<dbReference type="Proteomes" id="UP001390339">
    <property type="component" value="Unassembled WGS sequence"/>
</dbReference>
<dbReference type="InterPro" id="IPR001138">
    <property type="entry name" value="Zn2Cys6_DnaBD"/>
</dbReference>
<feature type="region of interest" description="Disordered" evidence="6">
    <location>
        <begin position="393"/>
        <end position="433"/>
    </location>
</feature>